<keyword evidence="7 8" id="KW-0472">Membrane</keyword>
<keyword evidence="10" id="KW-1185">Reference proteome</keyword>
<evidence type="ECO:0000256" key="3">
    <source>
        <dbReference type="ARBA" id="ARBA00022448"/>
    </source>
</evidence>
<feature type="transmembrane region" description="Helical" evidence="8">
    <location>
        <begin position="498"/>
        <end position="520"/>
    </location>
</feature>
<dbReference type="GeneID" id="109716795"/>
<comment type="similarity">
    <text evidence="2">Belongs to the amino acid-polyamine-organocation (APC) superfamily. Cationic amino acid transporter (CAT) (TC 2.A.3.3) family.</text>
</comment>
<feature type="transmembrane region" description="Helical" evidence="8">
    <location>
        <begin position="314"/>
        <end position="335"/>
    </location>
</feature>
<evidence type="ECO:0000313" key="10">
    <source>
        <dbReference type="Proteomes" id="UP000515123"/>
    </source>
</evidence>
<evidence type="ECO:0000256" key="4">
    <source>
        <dbReference type="ARBA" id="ARBA00022692"/>
    </source>
</evidence>
<protein>
    <submittedName>
        <fullName evidence="11">Cationic amino acid transporter 5-like</fullName>
    </submittedName>
</protein>
<dbReference type="AlphaFoldDB" id="A0A6P5FWV1"/>
<evidence type="ECO:0000256" key="7">
    <source>
        <dbReference type="ARBA" id="ARBA00023136"/>
    </source>
</evidence>
<organism evidence="10 11">
    <name type="scientific">Ananas comosus</name>
    <name type="common">Pineapple</name>
    <name type="synonym">Ananas ananas</name>
    <dbReference type="NCBI Taxonomy" id="4615"/>
    <lineage>
        <taxon>Eukaryota</taxon>
        <taxon>Viridiplantae</taxon>
        <taxon>Streptophyta</taxon>
        <taxon>Embryophyta</taxon>
        <taxon>Tracheophyta</taxon>
        <taxon>Spermatophyta</taxon>
        <taxon>Magnoliopsida</taxon>
        <taxon>Liliopsida</taxon>
        <taxon>Poales</taxon>
        <taxon>Bromeliaceae</taxon>
        <taxon>Bromelioideae</taxon>
        <taxon>Ananas</taxon>
    </lineage>
</organism>
<feature type="transmembrane region" description="Helical" evidence="8">
    <location>
        <begin position="165"/>
        <end position="185"/>
    </location>
</feature>
<keyword evidence="5" id="KW-0029">Amino-acid transport</keyword>
<accession>A0A6P5FWV1</accession>
<gene>
    <name evidence="11" type="primary">LOC109716795</name>
</gene>
<feature type="transmembrane region" description="Helical" evidence="8">
    <location>
        <begin position="124"/>
        <end position="145"/>
    </location>
</feature>
<dbReference type="FunFam" id="1.20.1740.10:FF:000035">
    <property type="entry name" value="Cationic amino acid transporter 5"/>
    <property type="match status" value="1"/>
</dbReference>
<feature type="transmembrane region" description="Helical" evidence="8">
    <location>
        <begin position="87"/>
        <end position="112"/>
    </location>
</feature>
<evidence type="ECO:0000259" key="9">
    <source>
        <dbReference type="Pfam" id="PF13906"/>
    </source>
</evidence>
<evidence type="ECO:0000256" key="8">
    <source>
        <dbReference type="SAM" id="Phobius"/>
    </source>
</evidence>
<dbReference type="Gene3D" id="1.20.1740.10">
    <property type="entry name" value="Amino acid/polyamine transporter I"/>
    <property type="match status" value="1"/>
</dbReference>
<reference evidence="10" key="1">
    <citation type="journal article" date="2015" name="Nat. Genet.">
        <title>The pineapple genome and the evolution of CAM photosynthesis.</title>
        <authorList>
            <person name="Ming R."/>
            <person name="VanBuren R."/>
            <person name="Wai C.M."/>
            <person name="Tang H."/>
            <person name="Schatz M.C."/>
            <person name="Bowers J.E."/>
            <person name="Lyons E."/>
            <person name="Wang M.L."/>
            <person name="Chen J."/>
            <person name="Biggers E."/>
            <person name="Zhang J."/>
            <person name="Huang L."/>
            <person name="Zhang L."/>
            <person name="Miao W."/>
            <person name="Zhang J."/>
            <person name="Ye Z."/>
            <person name="Miao C."/>
            <person name="Lin Z."/>
            <person name="Wang H."/>
            <person name="Zhou H."/>
            <person name="Yim W.C."/>
            <person name="Priest H.D."/>
            <person name="Zheng C."/>
            <person name="Woodhouse M."/>
            <person name="Edger P.P."/>
            <person name="Guyot R."/>
            <person name="Guo H.B."/>
            <person name="Guo H."/>
            <person name="Zheng G."/>
            <person name="Singh R."/>
            <person name="Sharma A."/>
            <person name="Min X."/>
            <person name="Zheng Y."/>
            <person name="Lee H."/>
            <person name="Gurtowski J."/>
            <person name="Sedlazeck F.J."/>
            <person name="Harkess A."/>
            <person name="McKain M.R."/>
            <person name="Liao Z."/>
            <person name="Fang J."/>
            <person name="Liu J."/>
            <person name="Zhang X."/>
            <person name="Zhang Q."/>
            <person name="Hu W."/>
            <person name="Qin Y."/>
            <person name="Wang K."/>
            <person name="Chen L.Y."/>
            <person name="Shirley N."/>
            <person name="Lin Y.R."/>
            <person name="Liu L.Y."/>
            <person name="Hernandez A.G."/>
            <person name="Wright C.L."/>
            <person name="Bulone V."/>
            <person name="Tuskan G.A."/>
            <person name="Heath K."/>
            <person name="Zee F."/>
            <person name="Moore P.H."/>
            <person name="Sunkar R."/>
            <person name="Leebens-Mack J.H."/>
            <person name="Mockler T."/>
            <person name="Bennetzen J.L."/>
            <person name="Freeling M."/>
            <person name="Sankoff D."/>
            <person name="Paterson A.H."/>
            <person name="Zhu X."/>
            <person name="Yang X."/>
            <person name="Smith J.A."/>
            <person name="Cushman J.C."/>
            <person name="Paull R.E."/>
            <person name="Yu Q."/>
        </authorList>
    </citation>
    <scope>NUCLEOTIDE SEQUENCE [LARGE SCALE GENOMIC DNA]</scope>
    <source>
        <strain evidence="10">cv. F153</strain>
    </source>
</reference>
<dbReference type="Pfam" id="PF13906">
    <property type="entry name" value="AA_permease_C"/>
    <property type="match status" value="1"/>
</dbReference>
<dbReference type="PANTHER" id="PTHR43243:SF62">
    <property type="entry name" value="CATIONIC AMINO ACID TRANSPORTER 8, VACUOLAR"/>
    <property type="match status" value="1"/>
</dbReference>
<dbReference type="InterPro" id="IPR002293">
    <property type="entry name" value="AA/rel_permease1"/>
</dbReference>
<feature type="transmembrane region" description="Helical" evidence="8">
    <location>
        <begin position="347"/>
        <end position="365"/>
    </location>
</feature>
<reference evidence="11" key="2">
    <citation type="submission" date="2025-08" db="UniProtKB">
        <authorList>
            <consortium name="RefSeq"/>
        </authorList>
    </citation>
    <scope>IDENTIFICATION</scope>
    <source>
        <tissue evidence="11">Leaf</tissue>
    </source>
</reference>
<feature type="transmembrane region" description="Helical" evidence="8">
    <location>
        <begin position="245"/>
        <end position="262"/>
    </location>
</feature>
<dbReference type="Proteomes" id="UP000515123">
    <property type="component" value="Linkage group 10"/>
</dbReference>
<dbReference type="OrthoDB" id="3900342at2759"/>
<feature type="transmembrane region" description="Helical" evidence="8">
    <location>
        <begin position="472"/>
        <end position="492"/>
    </location>
</feature>
<evidence type="ECO:0000313" key="11">
    <source>
        <dbReference type="RefSeq" id="XP_020097963.1"/>
    </source>
</evidence>
<sequence length="608" mass="64082">MDDYAAAAASSSGSGGAGGGGEGRRRSYWRWSKADLFPEPSFRSWGAYGAAVSATAPRLRERLLHRSTSAEELVVLRRESEHPLRRCLSWLDLALLGFGSVVGSGIFVLTGLEAREAAGPAIPLSYAAAGLSALLSSFCYAEFAAEVPSAGGSFSYLRIELGESVAFLAAANILLEALVGAAGLARSWTSYFAALIGRDPDSLRIHAPALAAGFDRLDPIAVVVLAATSSLAAAGARLTSSLNAAASVLGLAVIGFVLAAGFARADPANLSPFLPFGAQGVFRAAAVVFWSYTGFDMVATMAEETRDPARDIPLGLVASMSAITAVYCAMSLALVMLQRYDRLDPDAAYAVAFASVGMGWARYVVAAGALKGMTTGLLVGALGQARYTTQIARAHMIPPFFALVHPRTRTPVHATILVTACSAGVAFFSSLDVLASVSSISTLFIFMLLALALLVRRYYVRDATPAPALRKLSLLLALIVGSSVALSAYWNSSHSDRWAGYAVLVPLWLASTLALAVLVPQQRAPKVWGVPLVPWLPSLSIAMNLFLMGSLGYAAYIRFAICTAVMVVYYGLFALHATYDMAHQVDKFAESKDDEGVGDGDPDVLPRN</sequence>
<dbReference type="Gramene" id="Aco010032.1.mrna1">
    <property type="protein sequence ID" value="Aco010032.1.mrna1.cds1"/>
    <property type="gene ID" value="Aco010032.1.path1"/>
</dbReference>
<proteinExistence type="inferred from homology"/>
<dbReference type="PANTHER" id="PTHR43243">
    <property type="entry name" value="INNER MEMBRANE TRANSPORTER YGJI-RELATED"/>
    <property type="match status" value="1"/>
</dbReference>
<feature type="transmembrane region" description="Helical" evidence="8">
    <location>
        <begin position="527"/>
        <end position="547"/>
    </location>
</feature>
<dbReference type="InterPro" id="IPR029485">
    <property type="entry name" value="CAT_C"/>
</dbReference>
<evidence type="ECO:0000256" key="1">
    <source>
        <dbReference type="ARBA" id="ARBA00004141"/>
    </source>
</evidence>
<comment type="subcellular location">
    <subcellularLocation>
        <location evidence="1">Membrane</location>
        <topology evidence="1">Multi-pass membrane protein</topology>
    </subcellularLocation>
</comment>
<dbReference type="Pfam" id="PF13520">
    <property type="entry name" value="AA_permease_2"/>
    <property type="match status" value="1"/>
</dbReference>
<keyword evidence="3" id="KW-0813">Transport</keyword>
<feature type="transmembrane region" description="Helical" evidence="8">
    <location>
        <begin position="282"/>
        <end position="302"/>
    </location>
</feature>
<dbReference type="GO" id="GO:0015189">
    <property type="term" value="F:L-lysine transmembrane transporter activity"/>
    <property type="evidence" value="ECO:0007669"/>
    <property type="project" value="TreeGrafter"/>
</dbReference>
<feature type="transmembrane region" description="Helical" evidence="8">
    <location>
        <begin position="437"/>
        <end position="460"/>
    </location>
</feature>
<name>A0A6P5FWV1_ANACO</name>
<keyword evidence="4 8" id="KW-0812">Transmembrane</keyword>
<evidence type="ECO:0000256" key="2">
    <source>
        <dbReference type="ARBA" id="ARBA00008572"/>
    </source>
</evidence>
<feature type="transmembrane region" description="Helical" evidence="8">
    <location>
        <begin position="412"/>
        <end position="431"/>
    </location>
</feature>
<dbReference type="GO" id="GO:0005886">
    <property type="term" value="C:plasma membrane"/>
    <property type="evidence" value="ECO:0007669"/>
    <property type="project" value="EnsemblPlants"/>
</dbReference>
<keyword evidence="6 8" id="KW-1133">Transmembrane helix</keyword>
<dbReference type="RefSeq" id="XP_020097963.1">
    <property type="nucleotide sequence ID" value="XM_020242374.1"/>
</dbReference>
<evidence type="ECO:0000256" key="6">
    <source>
        <dbReference type="ARBA" id="ARBA00022989"/>
    </source>
</evidence>
<evidence type="ECO:0000256" key="5">
    <source>
        <dbReference type="ARBA" id="ARBA00022970"/>
    </source>
</evidence>
<feature type="transmembrane region" description="Helical" evidence="8">
    <location>
        <begin position="220"/>
        <end position="238"/>
    </location>
</feature>
<dbReference type="GO" id="GO:0005313">
    <property type="term" value="F:L-glutamate transmembrane transporter activity"/>
    <property type="evidence" value="ECO:0007669"/>
    <property type="project" value="TreeGrafter"/>
</dbReference>
<dbReference type="PIRSF" id="PIRSF006060">
    <property type="entry name" value="AA_transporter"/>
    <property type="match status" value="1"/>
</dbReference>
<feature type="transmembrane region" description="Helical" evidence="8">
    <location>
        <begin position="553"/>
        <end position="575"/>
    </location>
</feature>
<feature type="domain" description="Cationic amino acid transporter C-terminal" evidence="9">
    <location>
        <begin position="528"/>
        <end position="577"/>
    </location>
</feature>